<feature type="signal peptide" evidence="4">
    <location>
        <begin position="1"/>
        <end position="38"/>
    </location>
</feature>
<proteinExistence type="predicted"/>
<dbReference type="Proteomes" id="UP001474181">
    <property type="component" value="Unassembled WGS sequence"/>
</dbReference>
<evidence type="ECO:0000313" key="7">
    <source>
        <dbReference type="Proteomes" id="UP001474181"/>
    </source>
</evidence>
<accession>A0ABV1WNV4</accession>
<dbReference type="EMBL" id="JBEPEK010000013">
    <property type="protein sequence ID" value="MER7178520.1"/>
    <property type="molecule type" value="Genomic_DNA"/>
</dbReference>
<dbReference type="InterPro" id="IPR053140">
    <property type="entry name" value="GDSL_Rv0518-like"/>
</dbReference>
<evidence type="ECO:0000259" key="5">
    <source>
        <dbReference type="SMART" id="SM00560"/>
    </source>
</evidence>
<feature type="chain" id="PRO_5045807279" evidence="4">
    <location>
        <begin position="39"/>
        <end position="1660"/>
    </location>
</feature>
<organism evidence="6 7">
    <name type="scientific">Streptomyces hyaluromycini</name>
    <dbReference type="NCBI Taxonomy" id="1377993"/>
    <lineage>
        <taxon>Bacteria</taxon>
        <taxon>Bacillati</taxon>
        <taxon>Actinomycetota</taxon>
        <taxon>Actinomycetes</taxon>
        <taxon>Kitasatosporales</taxon>
        <taxon>Streptomycetaceae</taxon>
        <taxon>Streptomyces</taxon>
    </lineage>
</organism>
<dbReference type="SUPFAM" id="SSF52266">
    <property type="entry name" value="SGNH hydrolase"/>
    <property type="match status" value="1"/>
</dbReference>
<dbReference type="SMART" id="SM00560">
    <property type="entry name" value="LamGL"/>
    <property type="match status" value="1"/>
</dbReference>
<protein>
    <submittedName>
        <fullName evidence="6">LamG-like jellyroll fold domain-containing protein</fullName>
    </submittedName>
</protein>
<dbReference type="Gene3D" id="2.60.120.200">
    <property type="match status" value="1"/>
</dbReference>
<dbReference type="RefSeq" id="WP_350776948.1">
    <property type="nucleotide sequence ID" value="NZ_JBEPEK010000013.1"/>
</dbReference>
<evidence type="ECO:0000256" key="4">
    <source>
        <dbReference type="SAM" id="SignalP"/>
    </source>
</evidence>
<dbReference type="PANTHER" id="PTHR43784">
    <property type="entry name" value="GDSL-LIKE LIPASE/ACYLHYDROLASE, PUTATIVE (AFU_ORTHOLOGUE AFUA_2G00820)-RELATED"/>
    <property type="match status" value="1"/>
</dbReference>
<keyword evidence="2" id="KW-1015">Disulfide bond</keyword>
<feature type="region of interest" description="Disordered" evidence="3">
    <location>
        <begin position="1226"/>
        <end position="1250"/>
    </location>
</feature>
<reference evidence="6 7" key="1">
    <citation type="submission" date="2024-06" db="EMBL/GenBank/DDBJ databases">
        <title>The Natural Products Discovery Center: Release of the First 8490 Sequenced Strains for Exploring Actinobacteria Biosynthetic Diversity.</title>
        <authorList>
            <person name="Kalkreuter E."/>
            <person name="Kautsar S.A."/>
            <person name="Yang D."/>
            <person name="Bader C.D."/>
            <person name="Teijaro C.N."/>
            <person name="Fluegel L."/>
            <person name="Davis C.M."/>
            <person name="Simpson J.R."/>
            <person name="Lauterbach L."/>
            <person name="Steele A.D."/>
            <person name="Gui C."/>
            <person name="Meng S."/>
            <person name="Li G."/>
            <person name="Viehrig K."/>
            <person name="Ye F."/>
            <person name="Su P."/>
            <person name="Kiefer A.F."/>
            <person name="Nichols A."/>
            <person name="Cepeda A.J."/>
            <person name="Yan W."/>
            <person name="Fan B."/>
            <person name="Jiang Y."/>
            <person name="Adhikari A."/>
            <person name="Zheng C.-J."/>
            <person name="Schuster L."/>
            <person name="Cowan T.M."/>
            <person name="Smanski M.J."/>
            <person name="Chevrette M.G."/>
            <person name="De Carvalho L.P.S."/>
            <person name="Shen B."/>
        </authorList>
    </citation>
    <scope>NUCLEOTIDE SEQUENCE [LARGE SCALE GENOMIC DNA]</scope>
    <source>
        <strain evidence="6 7">NPDC000234</strain>
    </source>
</reference>
<dbReference type="PANTHER" id="PTHR43784:SF2">
    <property type="entry name" value="GDSL-LIKE LIPASE_ACYLHYDROLASE, PUTATIVE (AFU_ORTHOLOGUE AFUA_2G00820)-RELATED"/>
    <property type="match status" value="1"/>
</dbReference>
<name>A0ABV1WNV4_9ACTN</name>
<dbReference type="InterPro" id="IPR006558">
    <property type="entry name" value="LamG-like"/>
</dbReference>
<keyword evidence="1 4" id="KW-0732">Signal</keyword>
<keyword evidence="7" id="KW-1185">Reference proteome</keyword>
<feature type="domain" description="LamG-like jellyroll fold" evidence="5">
    <location>
        <begin position="1507"/>
        <end position="1650"/>
    </location>
</feature>
<evidence type="ECO:0000256" key="1">
    <source>
        <dbReference type="ARBA" id="ARBA00022729"/>
    </source>
</evidence>
<dbReference type="SUPFAM" id="SSF49899">
    <property type="entry name" value="Concanavalin A-like lectins/glucanases"/>
    <property type="match status" value="1"/>
</dbReference>
<feature type="region of interest" description="Disordered" evidence="3">
    <location>
        <begin position="49"/>
        <end position="80"/>
    </location>
</feature>
<dbReference type="Pfam" id="PF13385">
    <property type="entry name" value="Laminin_G_3"/>
    <property type="match status" value="1"/>
</dbReference>
<sequence>MRWHHIPGARRTTGRSRAAVTAAIALVAATASLTPAYADTPGDATGGMAQYSSGASAPVAKDTPKRSDLSQLPNGYGPSAAQRAAMETAAATARKTGKAVTINSLETPVQQVTVSPGGGFQLSANPEPVRTKQHGRWVAVDMTLHHNSDGTWSPAATAYGTVSFSGGGHAPLVATRYDGVGMAVSWPGTLPAPVIKGGSATYRSVLPSVDLVVSATAAGGFTDTLVVKSPAAARNPALATLRLGTRVTGGRLTRGSADNLALRDTRGRDLMDAASPLMWDSNTVLSTPAAKKARTAGKAKVAADPSDAAHPGLAAREAPVGTKVSASGLSLVPDSRMLKARSTVFPVYIDPTFNWHPYDPAAPAFDEVKQGCPNKSFYNQTGSLADNGYLGVGYNGWQEGSCYTGKEHAIYQWKLSSTIFGAHINTATVNATEIYSASCSSSYTVNLHWSGGLGSGTDWSNRPGYNNYSTSASYARAYNPTYCPSNGSVTHGLNVLAPIAHNAAGHSATFTATLSEDSAEAGHDDGGFSRFSHNPSLEIFYNLPPAAPSKSTMAAVAGADDAACDTTGPDYPFMGKTIASTPPVLKAKVSDADGDKLQATFQYWINGSTTLHTGLSSDNLASGSYAAYSLPSSFISSLTSGQIVDWQVKVTDGEDSTAYTQSPTCHFVAEPTAPSSPTVTSKNNLYPNTDNDGGAGAAAGTAGTFNLATSGGAGATKFVYSVDVPPATSNPPASQIVPATSNAAAVTITPYSPGPHTLWVYAVDAAGDDSGATGYPFLATGDPNTTTCTSLSACFNNTAISADTAPGQADIDGVGDSFSATDLTTAGWASGGKVTVNGATFTLPAFGSGQKDNVLAANQTIPYSGSGSALDFLATSTYSGLSTPGAIANDDTAPYVPAGTAVSGSYCFNGTDPAGACAATGTITYADGTTAKYDLTVPNWSVSNDAIAAVVLPHRNDVAGQAASPHRLFAFSVPIDPAKTIASVTLPDVGNHIGYHTQSLHIFSMATRNTTTGTPEATGTTAAAPTGQSWTGAWANPNEGQYNFQGANFSNQTFRIALPASISGNTVRIKLDNALGTSKLSIGHATIAQDSGSGVPSAVPTATPTTLTFGGSQSVTIPVGGSVYSDPLAFPVTANHYLLVSYQLSNSVPYLVQHSFANNAYQYVTVTGAGDKTTDTTGTPFADSTGTLQGWFTDLVTNVDVTTNHTPTQAVLGDGLIDAFQPNTTPVASGSRVSDTLEGAEPTTPSPYGTIAEGIESNDLMTDNPQTYNAKTLGGPSALSRIDRDILDQPGISNVVVYEGLEDLLSGSTPDDLEANGYTALVQQLQGWGISTTLTSLTPCDGFAGDGAAANDPCTSAVDANRTDVNGWLGDMDLGSPWSTPPVYYADFDTALAVPDTGNGENKLATAADTGDHVNLTNSGYAAETLAILSPHDTWALDDGDGFTIANDTAPTDTPYTVNDTTGVGSNTLTLNGTTTWTNDTTRGETLSFDGTTGYAAGSGPALNTTGSYSVSAWVKLSALPTRNATVAAQDGTQNSPFYLQYDYANTSSPRWALTFAGTDTTNPALTVAESTTAATANTWTHLVGTYDATTKTAQLYVNGTLVGTATGVTSWNAANAFTIGSSLYNGSTTDFFPGLISTVQAWNYALTPNQVTALYRQIP</sequence>
<dbReference type="InterPro" id="IPR013320">
    <property type="entry name" value="ConA-like_dom_sf"/>
</dbReference>
<evidence type="ECO:0000256" key="3">
    <source>
        <dbReference type="SAM" id="MobiDB-lite"/>
    </source>
</evidence>
<evidence type="ECO:0000256" key="2">
    <source>
        <dbReference type="ARBA" id="ARBA00023157"/>
    </source>
</evidence>
<gene>
    <name evidence="6" type="ORF">ABT404_03355</name>
</gene>
<comment type="caution">
    <text evidence="6">The sequence shown here is derived from an EMBL/GenBank/DDBJ whole genome shotgun (WGS) entry which is preliminary data.</text>
</comment>
<evidence type="ECO:0000313" key="6">
    <source>
        <dbReference type="EMBL" id="MER7178520.1"/>
    </source>
</evidence>